<feature type="compositionally biased region" description="Low complexity" evidence="1">
    <location>
        <begin position="24"/>
        <end position="38"/>
    </location>
</feature>
<feature type="compositionally biased region" description="Polar residues" evidence="1">
    <location>
        <begin position="182"/>
        <end position="192"/>
    </location>
</feature>
<reference evidence="2" key="1">
    <citation type="journal article" date="2016" name="Nat. Genet.">
        <title>A high-quality carrot genome assembly provides new insights into carotenoid accumulation and asterid genome evolution.</title>
        <authorList>
            <person name="Iorizzo M."/>
            <person name="Ellison S."/>
            <person name="Senalik D."/>
            <person name="Zeng P."/>
            <person name="Satapoomin P."/>
            <person name="Huang J."/>
            <person name="Bowman M."/>
            <person name="Iovene M."/>
            <person name="Sanseverino W."/>
            <person name="Cavagnaro P."/>
            <person name="Yildiz M."/>
            <person name="Macko-Podgorni A."/>
            <person name="Moranska E."/>
            <person name="Grzebelus E."/>
            <person name="Grzebelus D."/>
            <person name="Ashrafi H."/>
            <person name="Zheng Z."/>
            <person name="Cheng S."/>
            <person name="Spooner D."/>
            <person name="Van Deynze A."/>
            <person name="Simon P."/>
        </authorList>
    </citation>
    <scope>NUCLEOTIDE SEQUENCE</scope>
    <source>
        <tissue evidence="2">Leaf</tissue>
    </source>
</reference>
<dbReference type="Proteomes" id="UP000077755">
    <property type="component" value="Chromosome 9"/>
</dbReference>
<evidence type="ECO:0000313" key="2">
    <source>
        <dbReference type="EMBL" id="WOH15365.1"/>
    </source>
</evidence>
<dbReference type="AlphaFoldDB" id="A0AAF1BDG5"/>
<evidence type="ECO:0000256" key="1">
    <source>
        <dbReference type="SAM" id="MobiDB-lite"/>
    </source>
</evidence>
<feature type="region of interest" description="Disordered" evidence="1">
    <location>
        <begin position="159"/>
        <end position="205"/>
    </location>
</feature>
<reference evidence="2" key="2">
    <citation type="submission" date="2022-03" db="EMBL/GenBank/DDBJ databases">
        <title>Draft title - Genomic analysis of global carrot germplasm unveils the trajectory of domestication and the origin of high carotenoid orange carrot.</title>
        <authorList>
            <person name="Iorizzo M."/>
            <person name="Ellison S."/>
            <person name="Senalik D."/>
            <person name="Macko-Podgorni A."/>
            <person name="Grzebelus D."/>
            <person name="Bostan H."/>
            <person name="Rolling W."/>
            <person name="Curaba J."/>
            <person name="Simon P."/>
        </authorList>
    </citation>
    <scope>NUCLEOTIDE SEQUENCE</scope>
    <source>
        <tissue evidence="2">Leaf</tissue>
    </source>
</reference>
<feature type="compositionally biased region" description="Polar residues" evidence="1">
    <location>
        <begin position="1"/>
        <end position="15"/>
    </location>
</feature>
<evidence type="ECO:0000313" key="3">
    <source>
        <dbReference type="Proteomes" id="UP000077755"/>
    </source>
</evidence>
<accession>A0AAF1BDG5</accession>
<gene>
    <name evidence="2" type="ORF">DCAR_0934903</name>
</gene>
<name>A0AAF1BDG5_DAUCS</name>
<dbReference type="EMBL" id="CP093351">
    <property type="protein sequence ID" value="WOH15365.1"/>
    <property type="molecule type" value="Genomic_DNA"/>
</dbReference>
<proteinExistence type="predicted"/>
<dbReference type="PANTHER" id="PTHR33673:SF36">
    <property type="entry name" value="MYB-LIKE PROTEIN Q"/>
    <property type="match status" value="1"/>
</dbReference>
<feature type="region of interest" description="Disordered" evidence="1">
    <location>
        <begin position="1"/>
        <end position="55"/>
    </location>
</feature>
<protein>
    <submittedName>
        <fullName evidence="2">Uncharacterized protein</fullName>
    </submittedName>
</protein>
<dbReference type="PANTHER" id="PTHR33673">
    <property type="entry name" value="SUPPRESSOR SRP40-LIKE PROTEIN"/>
    <property type="match status" value="1"/>
</dbReference>
<organism evidence="2 3">
    <name type="scientific">Daucus carota subsp. sativus</name>
    <name type="common">Carrot</name>
    <dbReference type="NCBI Taxonomy" id="79200"/>
    <lineage>
        <taxon>Eukaryota</taxon>
        <taxon>Viridiplantae</taxon>
        <taxon>Streptophyta</taxon>
        <taxon>Embryophyta</taxon>
        <taxon>Tracheophyta</taxon>
        <taxon>Spermatophyta</taxon>
        <taxon>Magnoliopsida</taxon>
        <taxon>eudicotyledons</taxon>
        <taxon>Gunneridae</taxon>
        <taxon>Pentapetalae</taxon>
        <taxon>asterids</taxon>
        <taxon>campanulids</taxon>
        <taxon>Apiales</taxon>
        <taxon>Apiaceae</taxon>
        <taxon>Apioideae</taxon>
        <taxon>Scandiceae</taxon>
        <taxon>Daucinae</taxon>
        <taxon>Daucus</taxon>
        <taxon>Daucus sect. Daucus</taxon>
    </lineage>
</organism>
<keyword evidence="3" id="KW-1185">Reference proteome</keyword>
<sequence>MDLVQGNRSKGADNTMNEDETVDSGYSKSSSSLSSYSSATCESPSQNGSPVQVPVTQVMERPVEVSSDRIPASIFENKASTPTDWSVVSNDSLFSIQIGKLSFSRDQFLTLTDDKFDELFKSEEMRKSAEVIRSSLHSVFSVGNQQFDMGKICEVQDETLEDSPSNNSDQFKHGVPHIEPNGGSSANQQQFDESGISGQPLAFPK</sequence>
<feature type="compositionally biased region" description="Polar residues" evidence="1">
    <location>
        <begin position="39"/>
        <end position="50"/>
    </location>
</feature>